<accession>A0ABP3AX19</accession>
<feature type="chain" id="PRO_5047242219" description="WxL domain-containing protein" evidence="2">
    <location>
        <begin position="27"/>
        <end position="233"/>
    </location>
</feature>
<proteinExistence type="predicted"/>
<feature type="domain" description="WxL" evidence="3">
    <location>
        <begin position="30"/>
        <end position="232"/>
    </location>
</feature>
<evidence type="ECO:0000313" key="4">
    <source>
        <dbReference type="EMBL" id="EUJ28482.1"/>
    </source>
</evidence>
<dbReference type="InterPro" id="IPR027994">
    <property type="entry name" value="WxL_dom"/>
</dbReference>
<gene>
    <name evidence="4" type="ORF">MFLO_12071</name>
</gene>
<name>A0ABP3AX19_9LIST</name>
<dbReference type="Pfam" id="PF13731">
    <property type="entry name" value="WxL"/>
    <property type="match status" value="1"/>
</dbReference>
<keyword evidence="5" id="KW-1185">Reference proteome</keyword>
<evidence type="ECO:0000256" key="1">
    <source>
        <dbReference type="SAM" id="MobiDB-lite"/>
    </source>
</evidence>
<dbReference type="RefSeq" id="WP_036097953.1">
    <property type="nucleotide sequence ID" value="NZ_AODF01000028.1"/>
</dbReference>
<organism evidence="4 5">
    <name type="scientific">Listeria floridensis FSL S10-1187</name>
    <dbReference type="NCBI Taxonomy" id="1265817"/>
    <lineage>
        <taxon>Bacteria</taxon>
        <taxon>Bacillati</taxon>
        <taxon>Bacillota</taxon>
        <taxon>Bacilli</taxon>
        <taxon>Bacillales</taxon>
        <taxon>Listeriaceae</taxon>
        <taxon>Listeria</taxon>
    </lineage>
</organism>
<reference evidence="4 5" key="1">
    <citation type="journal article" date="2014" name="Int. J. Syst. Evol. Microbiol.">
        <title>Listeria floridensis sp. nov., Listeria aquatica sp. nov., Listeria cornellensis sp. nov., Listeria riparia sp. nov. and Listeria grandensis sp. nov., from agricultural and natural environments.</title>
        <authorList>
            <person name="den Bakker H.C."/>
            <person name="Warchocki S."/>
            <person name="Wright E.M."/>
            <person name="Allred A.F."/>
            <person name="Ahlstrom C."/>
            <person name="Manuel C.S."/>
            <person name="Stasiewicz M.J."/>
            <person name="Burrell A."/>
            <person name="Roof S."/>
            <person name="Strawn L."/>
            <person name="Fortes E.D."/>
            <person name="Nightingale K.K."/>
            <person name="Kephart D."/>
            <person name="Wiedmann M."/>
        </authorList>
    </citation>
    <scope>NUCLEOTIDE SEQUENCE [LARGE SCALE GENOMIC DNA]</scope>
    <source>
        <strain evidence="4 5">FSL S10-1187</strain>
    </source>
</reference>
<evidence type="ECO:0000313" key="5">
    <source>
        <dbReference type="Proteomes" id="UP000019249"/>
    </source>
</evidence>
<dbReference type="Proteomes" id="UP000019249">
    <property type="component" value="Unassembled WGS sequence"/>
</dbReference>
<dbReference type="EMBL" id="AODF01000028">
    <property type="protein sequence ID" value="EUJ28482.1"/>
    <property type="molecule type" value="Genomic_DNA"/>
</dbReference>
<keyword evidence="2" id="KW-0732">Signal</keyword>
<comment type="caution">
    <text evidence="4">The sequence shown here is derived from an EMBL/GenBank/DDBJ whole genome shotgun (WGS) entry which is preliminary data.</text>
</comment>
<evidence type="ECO:0000256" key="2">
    <source>
        <dbReference type="SAM" id="SignalP"/>
    </source>
</evidence>
<feature type="signal peptide" evidence="2">
    <location>
        <begin position="1"/>
        <end position="26"/>
    </location>
</feature>
<feature type="region of interest" description="Disordered" evidence="1">
    <location>
        <begin position="38"/>
        <end position="81"/>
    </location>
</feature>
<sequence length="233" mass="24857">MNKIKFATLTCAFAVTLTGTAQTAFAALADSAESNNHISFEAGEDPTKPLNPRNPNDPKPSDPADPEDPTNSGTGNEGPLTVDFVSNIEFGTKKISADTTIYNAKNADPFVQVTDTRGTGAGWTLTAKASEFKSKDGTAILKGAELSFTDGELKTQTANISKAPKAFDVKFDNTDSKMILRADENTGRGTWLDVFNGKQGDNQKVQLKVLPGTAEANVDYTAKISWELTDAPM</sequence>
<evidence type="ECO:0000259" key="3">
    <source>
        <dbReference type="Pfam" id="PF13731"/>
    </source>
</evidence>
<protein>
    <recommendedName>
        <fullName evidence="3">WxL domain-containing protein</fullName>
    </recommendedName>
</protein>